<evidence type="ECO:0000259" key="2">
    <source>
        <dbReference type="Pfam" id="PF01494"/>
    </source>
</evidence>
<evidence type="ECO:0000313" key="4">
    <source>
        <dbReference type="Proteomes" id="UP000602532"/>
    </source>
</evidence>
<evidence type="ECO:0000256" key="1">
    <source>
        <dbReference type="ARBA" id="ARBA00023002"/>
    </source>
</evidence>
<keyword evidence="1" id="KW-0560">Oxidoreductase</keyword>
<dbReference type="InterPro" id="IPR036188">
    <property type="entry name" value="FAD/NAD-bd_sf"/>
</dbReference>
<dbReference type="Gene3D" id="3.50.50.60">
    <property type="entry name" value="FAD/NAD(P)-binding domain"/>
    <property type="match status" value="1"/>
</dbReference>
<dbReference type="Proteomes" id="UP000602532">
    <property type="component" value="Unassembled WGS sequence"/>
</dbReference>
<dbReference type="Pfam" id="PF01494">
    <property type="entry name" value="FAD_binding_3"/>
    <property type="match status" value="1"/>
</dbReference>
<dbReference type="GO" id="GO:0004497">
    <property type="term" value="F:monooxygenase activity"/>
    <property type="evidence" value="ECO:0007669"/>
    <property type="project" value="UniProtKB-KW"/>
</dbReference>
<protein>
    <submittedName>
        <fullName evidence="3">FAD-dependent monooxygenase</fullName>
    </submittedName>
</protein>
<reference evidence="3 4" key="1">
    <citation type="submission" date="2020-08" db="EMBL/GenBank/DDBJ databases">
        <title>A Genomic Blueprint of the Chicken Gut Microbiome.</title>
        <authorList>
            <person name="Gilroy R."/>
            <person name="Ravi A."/>
            <person name="Getino M."/>
            <person name="Pursley I."/>
            <person name="Horton D.L."/>
            <person name="Alikhan N.-F."/>
            <person name="Baker D."/>
            <person name="Gharbi K."/>
            <person name="Hall N."/>
            <person name="Watson M."/>
            <person name="Adriaenssens E.M."/>
            <person name="Foster-Nyarko E."/>
            <person name="Jarju S."/>
            <person name="Secka A."/>
            <person name="Antonio M."/>
            <person name="Oren A."/>
            <person name="Chaudhuri R."/>
            <person name="La Ragione R.M."/>
            <person name="Hildebrand F."/>
            <person name="Pallen M.J."/>
        </authorList>
    </citation>
    <scope>NUCLEOTIDE SEQUENCE [LARGE SCALE GENOMIC DNA]</scope>
    <source>
        <strain evidence="3 4">Sa1CUA4</strain>
    </source>
</reference>
<keyword evidence="3" id="KW-0503">Monooxygenase</keyword>
<dbReference type="PANTHER" id="PTHR43476:SF3">
    <property type="entry name" value="FAD-BINDING MONOOXYGENASE"/>
    <property type="match status" value="1"/>
</dbReference>
<evidence type="ECO:0000313" key="3">
    <source>
        <dbReference type="EMBL" id="MBD8022893.1"/>
    </source>
</evidence>
<feature type="domain" description="FAD-binding" evidence="2">
    <location>
        <begin position="3"/>
        <end position="332"/>
    </location>
</feature>
<proteinExistence type="predicted"/>
<sequence>MPDVVVVGAGPVGTLLAGDLARRGVDVALYERRPAAGGGTRAIGVHAPVLAALEPGGVTERLLAAAARVPRGEARSGGRLLGSLSFSRLSTRFPFVATLPQAATEAVLAADAPEPTRGATAMSIAPRAEGVRVRIGVSGRPTELTAPIVVVATGAGGRDLVFRPGAVRAHEYRDRYLMADAATGLRADDDLAVIHLDRDGVLESFPLPHGYRRFVTWDSPGADPDPAARTERLRAALDARGEGEASVAVSQATAFGVRRVVAPRLRNGRMIVIGDAAHEVSPIGGQGMNLGLLDAATLAPLLATWVRTGEAPDADLARWEKRRIASARTAARLAAANTALGRSATRPADAARRTLVRTMLTPPVDRIFARAYSMGFDADA</sequence>
<dbReference type="RefSeq" id="WP_191764713.1">
    <property type="nucleotide sequence ID" value="NZ_JACSPM010000001.1"/>
</dbReference>
<dbReference type="EMBL" id="JACSPM010000001">
    <property type="protein sequence ID" value="MBD8022893.1"/>
    <property type="molecule type" value="Genomic_DNA"/>
</dbReference>
<comment type="caution">
    <text evidence="3">The sequence shown here is derived from an EMBL/GenBank/DDBJ whole genome shotgun (WGS) entry which is preliminary data.</text>
</comment>
<dbReference type="PRINTS" id="PR00420">
    <property type="entry name" value="RNGMNOXGNASE"/>
</dbReference>
<dbReference type="InterPro" id="IPR050631">
    <property type="entry name" value="PheA/TfdB_FAD_monoxygenase"/>
</dbReference>
<dbReference type="InterPro" id="IPR002938">
    <property type="entry name" value="FAD-bd"/>
</dbReference>
<gene>
    <name evidence="3" type="ORF">H9622_04715</name>
</gene>
<dbReference type="PANTHER" id="PTHR43476">
    <property type="entry name" value="3-(3-HYDROXY-PHENYL)PROPIONATE/3-HYDROXYCINNAMIC ACID HYDROXYLASE"/>
    <property type="match status" value="1"/>
</dbReference>
<organism evidence="3 4">
    <name type="scientific">Microbacterium gallinarum</name>
    <dbReference type="NCBI Taxonomy" id="2762209"/>
    <lineage>
        <taxon>Bacteria</taxon>
        <taxon>Bacillati</taxon>
        <taxon>Actinomycetota</taxon>
        <taxon>Actinomycetes</taxon>
        <taxon>Micrococcales</taxon>
        <taxon>Microbacteriaceae</taxon>
        <taxon>Microbacterium</taxon>
    </lineage>
</organism>
<keyword evidence="4" id="KW-1185">Reference proteome</keyword>
<dbReference type="SUPFAM" id="SSF51905">
    <property type="entry name" value="FAD/NAD(P)-binding domain"/>
    <property type="match status" value="1"/>
</dbReference>
<name>A0ABR8X0U7_9MICO</name>
<dbReference type="Gene3D" id="3.30.70.2450">
    <property type="match status" value="1"/>
</dbReference>
<accession>A0ABR8X0U7</accession>